<dbReference type="Gene3D" id="3.40.47.10">
    <property type="match status" value="2"/>
</dbReference>
<dbReference type="Proteomes" id="UP000053429">
    <property type="component" value="Unassembled WGS sequence"/>
</dbReference>
<dbReference type="SUPFAM" id="SSF53901">
    <property type="entry name" value="Thiolase-like"/>
    <property type="match status" value="1"/>
</dbReference>
<evidence type="ECO:0000259" key="3">
    <source>
        <dbReference type="Pfam" id="PF08541"/>
    </source>
</evidence>
<dbReference type="GO" id="GO:0044550">
    <property type="term" value="P:secondary metabolite biosynthetic process"/>
    <property type="evidence" value="ECO:0007669"/>
    <property type="project" value="TreeGrafter"/>
</dbReference>
<dbReference type="RefSeq" id="WP_062723324.1">
    <property type="nucleotide sequence ID" value="NZ_KQ948937.1"/>
</dbReference>
<dbReference type="STRING" id="661399.AQJ67_34715"/>
<dbReference type="EMBL" id="LMWY01000046">
    <property type="protein sequence ID" value="KUN95707.1"/>
    <property type="molecule type" value="Genomic_DNA"/>
</dbReference>
<evidence type="ECO:0000256" key="2">
    <source>
        <dbReference type="ARBA" id="ARBA00023315"/>
    </source>
</evidence>
<evidence type="ECO:0000313" key="5">
    <source>
        <dbReference type="Proteomes" id="UP000053429"/>
    </source>
</evidence>
<sequence>MRTPDVFIKGLGTFVPDPVPIEEAVAQGDYPAVEVELHELAGAAVAGRTPAPEMALRAAQQAYKRCGHRPEDTAVLLYADSWHQGPDGWQPQYYLQRHLVGDEVLSVEVRQGCNGMFAALQLGAGYLRGRPAPADGGPATAALLVASDNFGTPMMNRWSMGPGYVAGDAASAVLLTTEPSFAQLLAVGSVAVSEAEQMHRGDEPLFPPGPTVGRPLDFRARNAEFKRAALADGTGTGALVKVHGMTLALVERTLSEAGIAMADVTRVAYMNYSREIVEQRCMAALGLPMEKSTWEFGRTVGHLGASDQIVSLDHLVETGELGAGDHLLMLGVGPGVTLSCAVVRIRDIAPWCG</sequence>
<gene>
    <name evidence="4" type="ORF">AQJ67_34715</name>
</gene>
<dbReference type="CDD" id="cd00827">
    <property type="entry name" value="init_cond_enzymes"/>
    <property type="match status" value="1"/>
</dbReference>
<comment type="caution">
    <text evidence="4">The sequence shown here is derived from an EMBL/GenBank/DDBJ whole genome shotgun (WGS) entry which is preliminary data.</text>
</comment>
<dbReference type="InterPro" id="IPR016039">
    <property type="entry name" value="Thiolase-like"/>
</dbReference>
<dbReference type="InterPro" id="IPR013747">
    <property type="entry name" value="ACP_syn_III_C"/>
</dbReference>
<dbReference type="AlphaFoldDB" id="A0A101TNQ2"/>
<keyword evidence="1" id="KW-0808">Transferase</keyword>
<name>A0A101TNQ2_9ACTN</name>
<organism evidence="4 5">
    <name type="scientific">Streptomyces caeruleatus</name>
    <dbReference type="NCBI Taxonomy" id="661399"/>
    <lineage>
        <taxon>Bacteria</taxon>
        <taxon>Bacillati</taxon>
        <taxon>Actinomycetota</taxon>
        <taxon>Actinomycetes</taxon>
        <taxon>Kitasatosporales</taxon>
        <taxon>Streptomycetaceae</taxon>
        <taxon>Streptomyces</taxon>
    </lineage>
</organism>
<dbReference type="GO" id="GO:0016747">
    <property type="term" value="F:acyltransferase activity, transferring groups other than amino-acyl groups"/>
    <property type="evidence" value="ECO:0007669"/>
    <property type="project" value="UniProtKB-ARBA"/>
</dbReference>
<keyword evidence="2" id="KW-0012">Acyltransferase</keyword>
<dbReference type="PANTHER" id="PTHR34069">
    <property type="entry name" value="3-OXOACYL-[ACYL-CARRIER-PROTEIN] SYNTHASE 3"/>
    <property type="match status" value="1"/>
</dbReference>
<dbReference type="Pfam" id="PF08541">
    <property type="entry name" value="ACP_syn_III_C"/>
    <property type="match status" value="1"/>
</dbReference>
<keyword evidence="5" id="KW-1185">Reference proteome</keyword>
<accession>A0A101TNQ2</accession>
<dbReference type="OrthoDB" id="7055207at2"/>
<evidence type="ECO:0000313" key="4">
    <source>
        <dbReference type="EMBL" id="KUN95707.1"/>
    </source>
</evidence>
<proteinExistence type="predicted"/>
<protein>
    <submittedName>
        <fullName evidence="4">3-oxoacyl-ACP synthase</fullName>
    </submittedName>
</protein>
<reference evidence="4 5" key="1">
    <citation type="submission" date="2015-10" db="EMBL/GenBank/DDBJ databases">
        <title>Draft genome sequence of Streptomyces caeruleatus NRRL B-24802, type strain for the species Streptomyces caeruleatus.</title>
        <authorList>
            <person name="Ruckert C."/>
            <person name="Winkler A."/>
            <person name="Kalinowski J."/>
            <person name="Kampfer P."/>
            <person name="Glaeser S."/>
        </authorList>
    </citation>
    <scope>NUCLEOTIDE SEQUENCE [LARGE SCALE GENOMIC DNA]</scope>
    <source>
        <strain evidence="4 5">NRRL B-24802</strain>
    </source>
</reference>
<feature type="domain" description="Beta-ketoacyl-[acyl-carrier-protein] synthase III C-terminal" evidence="3">
    <location>
        <begin position="254"/>
        <end position="345"/>
    </location>
</feature>
<dbReference type="PANTHER" id="PTHR34069:SF2">
    <property type="entry name" value="BETA-KETOACYL-[ACYL-CARRIER-PROTEIN] SYNTHASE III"/>
    <property type="match status" value="1"/>
</dbReference>
<evidence type="ECO:0000256" key="1">
    <source>
        <dbReference type="ARBA" id="ARBA00022679"/>
    </source>
</evidence>